<dbReference type="EMBL" id="JAAAIP010000610">
    <property type="protein sequence ID" value="KAG0314474.1"/>
    <property type="molecule type" value="Genomic_DNA"/>
</dbReference>
<dbReference type="Proteomes" id="UP000738325">
    <property type="component" value="Unassembled WGS sequence"/>
</dbReference>
<evidence type="ECO:0000256" key="1">
    <source>
        <dbReference type="SAM" id="SignalP"/>
    </source>
</evidence>
<organism evidence="2 3">
    <name type="scientific">Dissophora globulifera</name>
    <dbReference type="NCBI Taxonomy" id="979702"/>
    <lineage>
        <taxon>Eukaryota</taxon>
        <taxon>Fungi</taxon>
        <taxon>Fungi incertae sedis</taxon>
        <taxon>Mucoromycota</taxon>
        <taxon>Mortierellomycotina</taxon>
        <taxon>Mortierellomycetes</taxon>
        <taxon>Mortierellales</taxon>
        <taxon>Mortierellaceae</taxon>
        <taxon>Dissophora</taxon>
    </lineage>
</organism>
<sequence length="202" mass="21565">MSQSNLRRTSRIVQLLAIASVIFFVLLTSPSVESAPVPGGNQAVYTKPIADIEIRAYPASRLLGARRELPEIQDGRAHVLLTASELKVPTEGISVIDPKPSNGQGFLSLAGNVIGILGDRPHVPPAALEFKVPTEHVSVAGRKPGFHNVGFNGQPHLSPRNTEGEVSAGQRLTTKFKRVFGFNGLGGGHVGTQGTTSPRRYF</sequence>
<keyword evidence="1" id="KW-0732">Signal</keyword>
<name>A0A9P6RC40_9FUNG</name>
<feature type="chain" id="PRO_5040209816" evidence="1">
    <location>
        <begin position="35"/>
        <end position="202"/>
    </location>
</feature>
<evidence type="ECO:0000313" key="2">
    <source>
        <dbReference type="EMBL" id="KAG0314474.1"/>
    </source>
</evidence>
<accession>A0A9P6RC40</accession>
<gene>
    <name evidence="2" type="ORF">BGZ99_008120</name>
</gene>
<reference evidence="2" key="1">
    <citation type="journal article" date="2020" name="Fungal Divers.">
        <title>Resolving the Mortierellaceae phylogeny through synthesis of multi-gene phylogenetics and phylogenomics.</title>
        <authorList>
            <person name="Vandepol N."/>
            <person name="Liber J."/>
            <person name="Desiro A."/>
            <person name="Na H."/>
            <person name="Kennedy M."/>
            <person name="Barry K."/>
            <person name="Grigoriev I.V."/>
            <person name="Miller A.N."/>
            <person name="O'Donnell K."/>
            <person name="Stajich J.E."/>
            <person name="Bonito G."/>
        </authorList>
    </citation>
    <scope>NUCLEOTIDE SEQUENCE</scope>
    <source>
        <strain evidence="2">REB-010B</strain>
    </source>
</reference>
<dbReference type="AlphaFoldDB" id="A0A9P6RC40"/>
<keyword evidence="3" id="KW-1185">Reference proteome</keyword>
<protein>
    <submittedName>
        <fullName evidence="2">Uncharacterized protein</fullName>
    </submittedName>
</protein>
<comment type="caution">
    <text evidence="2">The sequence shown here is derived from an EMBL/GenBank/DDBJ whole genome shotgun (WGS) entry which is preliminary data.</text>
</comment>
<proteinExistence type="predicted"/>
<feature type="signal peptide" evidence="1">
    <location>
        <begin position="1"/>
        <end position="34"/>
    </location>
</feature>
<evidence type="ECO:0000313" key="3">
    <source>
        <dbReference type="Proteomes" id="UP000738325"/>
    </source>
</evidence>